<accession>A0ABD6FFP9</accession>
<dbReference type="Proteomes" id="UP000249324">
    <property type="component" value="Unassembled WGS sequence"/>
</dbReference>
<evidence type="ECO:0000256" key="1">
    <source>
        <dbReference type="ARBA" id="ARBA00005254"/>
    </source>
</evidence>
<evidence type="ECO:0000256" key="2">
    <source>
        <dbReference type="ARBA" id="ARBA00023239"/>
    </source>
</evidence>
<comment type="caution">
    <text evidence="4">The sequence shown here is derived from an EMBL/GenBank/DDBJ whole genome shotgun (WGS) entry which is preliminary data.</text>
</comment>
<gene>
    <name evidence="4" type="ORF">DIU77_007860</name>
</gene>
<proteinExistence type="inferred from homology"/>
<dbReference type="EMBL" id="QGUI02000075">
    <property type="protein sequence ID" value="MFO7192141.1"/>
    <property type="molecule type" value="Genomic_DNA"/>
</dbReference>
<dbReference type="Gene3D" id="3.90.226.10">
    <property type="entry name" value="2-enoyl-CoA Hydratase, Chain A, domain 1"/>
    <property type="match status" value="1"/>
</dbReference>
<keyword evidence="2" id="KW-0456">Lyase</keyword>
<evidence type="ECO:0000256" key="3">
    <source>
        <dbReference type="RuleBase" id="RU003707"/>
    </source>
</evidence>
<dbReference type="AlphaFoldDB" id="A0ABD6FFP9"/>
<dbReference type="GO" id="GO:0016829">
    <property type="term" value="F:lyase activity"/>
    <property type="evidence" value="ECO:0007669"/>
    <property type="project" value="UniProtKB-KW"/>
</dbReference>
<name>A0ABD6FFP9_9PSEU</name>
<comment type="similarity">
    <text evidence="1 3">Belongs to the enoyl-CoA hydratase/isomerase family.</text>
</comment>
<dbReference type="PROSITE" id="PS00166">
    <property type="entry name" value="ENOYL_COA_HYDRATASE"/>
    <property type="match status" value="1"/>
</dbReference>
<dbReference type="InterPro" id="IPR001753">
    <property type="entry name" value="Enoyl-CoA_hydra/iso"/>
</dbReference>
<dbReference type="Pfam" id="PF00378">
    <property type="entry name" value="ECH_1"/>
    <property type="match status" value="1"/>
</dbReference>
<reference evidence="4 5" key="1">
    <citation type="journal article" date="2021" name="BMC Genomics">
        <title>Genome-resolved metagenome and metatranscriptome analyses of thermophilic composting reveal key bacterial players and their metabolic interactions.</title>
        <authorList>
            <person name="Braga L.P.P."/>
            <person name="Pereira R.V."/>
            <person name="Martins L.F."/>
            <person name="Moura L.M.S."/>
            <person name="Sanchez F.B."/>
            <person name="Patane J.S.L."/>
            <person name="da Silva A.M."/>
            <person name="Setubal J.C."/>
        </authorList>
    </citation>
    <scope>NUCLEOTIDE SEQUENCE [LARGE SCALE GENOMIC DNA]</scope>
    <source>
        <strain evidence="4">ZC4RG45</strain>
    </source>
</reference>
<dbReference type="InterPro" id="IPR029045">
    <property type="entry name" value="ClpP/crotonase-like_dom_sf"/>
</dbReference>
<dbReference type="InterPro" id="IPR018376">
    <property type="entry name" value="Enoyl-CoA_hyd/isom_CS"/>
</dbReference>
<dbReference type="InterPro" id="IPR014748">
    <property type="entry name" value="Enoyl-CoA_hydra_C"/>
</dbReference>
<dbReference type="Gene3D" id="1.10.12.10">
    <property type="entry name" value="Lyase 2-enoyl-coa Hydratase, Chain A, domain 2"/>
    <property type="match status" value="1"/>
</dbReference>
<evidence type="ECO:0000313" key="4">
    <source>
        <dbReference type="EMBL" id="MFO7192141.1"/>
    </source>
</evidence>
<protein>
    <submittedName>
        <fullName evidence="4">Enoyl-CoA hydratase-related protein</fullName>
    </submittedName>
</protein>
<organism evidence="4 5">
    <name type="scientific">Thermocrispum agreste</name>
    <dbReference type="NCBI Taxonomy" id="37925"/>
    <lineage>
        <taxon>Bacteria</taxon>
        <taxon>Bacillati</taxon>
        <taxon>Actinomycetota</taxon>
        <taxon>Actinomycetes</taxon>
        <taxon>Pseudonocardiales</taxon>
        <taxon>Pseudonocardiaceae</taxon>
        <taxon>Thermocrispum</taxon>
    </lineage>
</organism>
<evidence type="ECO:0000313" key="5">
    <source>
        <dbReference type="Proteomes" id="UP000249324"/>
    </source>
</evidence>
<sequence length="261" mass="28068">MVAGLEFSVDADSGIARLTFNRPDKHNAITLDMWRAIPELVAKVEADPTVLVLQLTGAGGSFSAGADVAEFRHLRAEPADAARYDEAVLGAVRALREMVKPSMAVLRGNCIGGGCQIAVACDLRFAAEGARFGITPAKLGIVYDFESTRQLVSLVGPARARYLLLSGELIDAARAREIGLVDDVVPAGELEQVADRFAATIASRSQASVRGMNRIIGKIAAGQHEPDDEVRHIRLRALTGEDYAEGVAAFLERRPPRFTFR</sequence>
<dbReference type="SUPFAM" id="SSF52096">
    <property type="entry name" value="ClpP/crotonase"/>
    <property type="match status" value="1"/>
</dbReference>
<dbReference type="PANTHER" id="PTHR11941:SF127">
    <property type="entry name" value="ENOYL-COA HYDRATASE ECHA18 (ENOYL HYDRASE) (UNSATURATED ACYL-COA HYDRATASE) (CROTONASE)-RELATED"/>
    <property type="match status" value="1"/>
</dbReference>
<dbReference type="CDD" id="cd06558">
    <property type="entry name" value="crotonase-like"/>
    <property type="match status" value="1"/>
</dbReference>
<dbReference type="PANTHER" id="PTHR11941">
    <property type="entry name" value="ENOYL-COA HYDRATASE-RELATED"/>
    <property type="match status" value="1"/>
</dbReference>